<dbReference type="RefSeq" id="WP_141352863.1">
    <property type="nucleotide sequence ID" value="NZ_BJNV01000045.1"/>
</dbReference>
<comment type="caution">
    <text evidence="1">The sequence shown here is derived from an EMBL/GenBank/DDBJ whole genome shotgun (WGS) entry which is preliminary data.</text>
</comment>
<evidence type="ECO:0000313" key="2">
    <source>
        <dbReference type="Proteomes" id="UP000318422"/>
    </source>
</evidence>
<organism evidence="1 2">
    <name type="scientific">Zoogloea ramigera</name>
    <dbReference type="NCBI Taxonomy" id="350"/>
    <lineage>
        <taxon>Bacteria</taxon>
        <taxon>Pseudomonadati</taxon>
        <taxon>Pseudomonadota</taxon>
        <taxon>Betaproteobacteria</taxon>
        <taxon>Rhodocyclales</taxon>
        <taxon>Zoogloeaceae</taxon>
        <taxon>Zoogloea</taxon>
    </lineage>
</organism>
<dbReference type="AlphaFoldDB" id="A0A4Y4CXQ8"/>
<dbReference type="EMBL" id="BJNV01000045">
    <property type="protein sequence ID" value="GEC96499.1"/>
    <property type="molecule type" value="Genomic_DNA"/>
</dbReference>
<evidence type="ECO:0000313" key="1">
    <source>
        <dbReference type="EMBL" id="GEC96499.1"/>
    </source>
</evidence>
<sequence>MNYEQHLDEVTTLIFERFGLSEDASVKLVMRAQADGYFSEHDDDPSLCTQLRAEQDAKRVFKLYSKPAPAAAPKPARRGPPR</sequence>
<gene>
    <name evidence="1" type="ORF">ZRA01_25720</name>
</gene>
<keyword evidence="2" id="KW-1185">Reference proteome</keyword>
<dbReference type="Proteomes" id="UP000318422">
    <property type="component" value="Unassembled WGS sequence"/>
</dbReference>
<dbReference type="OrthoDB" id="8564334at2"/>
<proteinExistence type="predicted"/>
<protein>
    <submittedName>
        <fullName evidence="1">Uncharacterized protein</fullName>
    </submittedName>
</protein>
<accession>A0A4Y4CXQ8</accession>
<name>A0A4Y4CXQ8_ZOORA</name>
<reference evidence="1 2" key="1">
    <citation type="submission" date="2019-06" db="EMBL/GenBank/DDBJ databases">
        <title>Whole genome shotgun sequence of Zoogloea ramigera NBRC 15342.</title>
        <authorList>
            <person name="Hosoyama A."/>
            <person name="Uohara A."/>
            <person name="Ohji S."/>
            <person name="Ichikawa N."/>
        </authorList>
    </citation>
    <scope>NUCLEOTIDE SEQUENCE [LARGE SCALE GENOMIC DNA]</scope>
    <source>
        <strain evidence="1 2">NBRC 15342</strain>
    </source>
</reference>